<reference evidence="2 3" key="1">
    <citation type="journal article" date="2016" name="Sci. Rep.">
        <title>Metabolic traits of an uncultured archaeal lineage -MSBL1- from brine pools of the Red Sea.</title>
        <authorList>
            <person name="Mwirichia R."/>
            <person name="Alam I."/>
            <person name="Rashid M."/>
            <person name="Vinu M."/>
            <person name="Ba-Alawi W."/>
            <person name="Anthony Kamau A."/>
            <person name="Kamanda Ngugi D."/>
            <person name="Goker M."/>
            <person name="Klenk H.P."/>
            <person name="Bajic V."/>
            <person name="Stingl U."/>
        </authorList>
    </citation>
    <scope>NUCLEOTIDE SEQUENCE [LARGE SCALE GENOMIC DNA]</scope>
    <source>
        <strain evidence="2">SCGC-AAA259O05</strain>
    </source>
</reference>
<dbReference type="AlphaFoldDB" id="A0A133V4J1"/>
<accession>A0A133V4J1</accession>
<evidence type="ECO:0000256" key="1">
    <source>
        <dbReference type="SAM" id="MobiDB-lite"/>
    </source>
</evidence>
<keyword evidence="3" id="KW-1185">Reference proteome</keyword>
<protein>
    <recommendedName>
        <fullName evidence="4">Thiamine biosynthesis protein ThiS</fullName>
    </recommendedName>
</protein>
<dbReference type="Gene3D" id="3.10.20.30">
    <property type="match status" value="1"/>
</dbReference>
<dbReference type="EMBL" id="LHXV01000015">
    <property type="protein sequence ID" value="KXB01364.1"/>
    <property type="molecule type" value="Genomic_DNA"/>
</dbReference>
<sequence length="71" mass="7893">MSGMEIEVQVIGDRSPEVPELPPEPLIEDLLEKLDKNREMVVVKRNEKIIPEEEALEDGDKITIIPIASGG</sequence>
<organism evidence="2 3">
    <name type="scientific">candidate division MSBL1 archaeon SCGC-AAA259O05</name>
    <dbReference type="NCBI Taxonomy" id="1698271"/>
    <lineage>
        <taxon>Archaea</taxon>
        <taxon>Methanobacteriati</taxon>
        <taxon>Methanobacteriota</taxon>
        <taxon>candidate division MSBL1</taxon>
    </lineage>
</organism>
<dbReference type="Proteomes" id="UP000070344">
    <property type="component" value="Unassembled WGS sequence"/>
</dbReference>
<dbReference type="InterPro" id="IPR003749">
    <property type="entry name" value="ThiS/MoaD-like"/>
</dbReference>
<evidence type="ECO:0008006" key="4">
    <source>
        <dbReference type="Google" id="ProtNLM"/>
    </source>
</evidence>
<evidence type="ECO:0000313" key="3">
    <source>
        <dbReference type="Proteomes" id="UP000070344"/>
    </source>
</evidence>
<dbReference type="InterPro" id="IPR012675">
    <property type="entry name" value="Beta-grasp_dom_sf"/>
</dbReference>
<dbReference type="InterPro" id="IPR016155">
    <property type="entry name" value="Mopterin_synth/thiamin_S_b"/>
</dbReference>
<gene>
    <name evidence="2" type="ORF">AKJ41_01775</name>
</gene>
<comment type="caution">
    <text evidence="2">The sequence shown here is derived from an EMBL/GenBank/DDBJ whole genome shotgun (WGS) entry which is preliminary data.</text>
</comment>
<feature type="region of interest" description="Disordered" evidence="1">
    <location>
        <begin position="1"/>
        <end position="23"/>
    </location>
</feature>
<dbReference type="SUPFAM" id="SSF54285">
    <property type="entry name" value="MoaD/ThiS"/>
    <property type="match status" value="1"/>
</dbReference>
<proteinExistence type="predicted"/>
<evidence type="ECO:0000313" key="2">
    <source>
        <dbReference type="EMBL" id="KXB01364.1"/>
    </source>
</evidence>
<dbReference type="Pfam" id="PF02597">
    <property type="entry name" value="ThiS"/>
    <property type="match status" value="1"/>
</dbReference>
<name>A0A133V4J1_9EURY</name>